<name>A8NBV3_COPC7</name>
<dbReference type="EMBL" id="AACS02000009">
    <property type="protein sequence ID" value="EAU89474.1"/>
    <property type="molecule type" value="Genomic_DNA"/>
</dbReference>
<feature type="compositionally biased region" description="Basic and acidic residues" evidence="1">
    <location>
        <begin position="198"/>
        <end position="210"/>
    </location>
</feature>
<dbReference type="CDD" id="cd12087">
    <property type="entry name" value="TM_EGFR-like"/>
    <property type="match status" value="1"/>
</dbReference>
<sequence>MWKAVNLTKSEDAVAAEEDPASPLTTYPTGSAQDESELIYDLLPRNFSTNGKNFNNGNNNKFPFCAACFIQDNDPRVVYNGRWLLNGTTFQTTHSTTDRGARVELRFRGSKIVVFGTVPVSNATDRPPRAKYSIDGRQTTESTVPMANTPIQGQPFFQANSLNTEEHKLTIEVIRAETPYILQHFFVTPHPRNTTADKVMENGGPRDDRISVGSPGATARPTITNAADIGSPALPSSAYDETGPTRAQSESPSASLVRILSGVLGALIALIIVGILLFLLRRRQKKRNSSSRFFSKFWKYSPRPGTLCV</sequence>
<evidence type="ECO:0000313" key="4">
    <source>
        <dbReference type="Proteomes" id="UP000001861"/>
    </source>
</evidence>
<keyword evidence="2" id="KW-0472">Membrane</keyword>
<feature type="transmembrane region" description="Helical" evidence="2">
    <location>
        <begin position="259"/>
        <end position="280"/>
    </location>
</feature>
<dbReference type="GeneID" id="6008797"/>
<protein>
    <submittedName>
        <fullName evidence="3">Uncharacterized protein</fullName>
    </submittedName>
</protein>
<dbReference type="OrthoDB" id="3006363at2759"/>
<dbReference type="InParanoid" id="A8NBV3"/>
<dbReference type="eggNOG" id="ENOG502RCC8">
    <property type="taxonomic scope" value="Eukaryota"/>
</dbReference>
<proteinExistence type="predicted"/>
<dbReference type="Proteomes" id="UP000001861">
    <property type="component" value="Unassembled WGS sequence"/>
</dbReference>
<accession>A8NBV3</accession>
<gene>
    <name evidence="3" type="ORF">CC1G_07700</name>
</gene>
<organism evidence="3 4">
    <name type="scientific">Coprinopsis cinerea (strain Okayama-7 / 130 / ATCC MYA-4618 / FGSC 9003)</name>
    <name type="common">Inky cap fungus</name>
    <name type="synonym">Hormographiella aspergillata</name>
    <dbReference type="NCBI Taxonomy" id="240176"/>
    <lineage>
        <taxon>Eukaryota</taxon>
        <taxon>Fungi</taxon>
        <taxon>Dikarya</taxon>
        <taxon>Basidiomycota</taxon>
        <taxon>Agaricomycotina</taxon>
        <taxon>Agaricomycetes</taxon>
        <taxon>Agaricomycetidae</taxon>
        <taxon>Agaricales</taxon>
        <taxon>Agaricineae</taxon>
        <taxon>Psathyrellaceae</taxon>
        <taxon>Coprinopsis</taxon>
    </lineage>
</organism>
<evidence type="ECO:0000256" key="2">
    <source>
        <dbReference type="SAM" id="Phobius"/>
    </source>
</evidence>
<dbReference type="Gene3D" id="2.60.120.260">
    <property type="entry name" value="Galactose-binding domain-like"/>
    <property type="match status" value="1"/>
</dbReference>
<keyword evidence="2" id="KW-0812">Transmembrane</keyword>
<dbReference type="AlphaFoldDB" id="A8NBV3"/>
<reference evidence="3 4" key="1">
    <citation type="journal article" date="2010" name="Proc. Natl. Acad. Sci. U.S.A.">
        <title>Insights into evolution of multicellular fungi from the assembled chromosomes of the mushroom Coprinopsis cinerea (Coprinus cinereus).</title>
        <authorList>
            <person name="Stajich J.E."/>
            <person name="Wilke S.K."/>
            <person name="Ahren D."/>
            <person name="Au C.H."/>
            <person name="Birren B.W."/>
            <person name="Borodovsky M."/>
            <person name="Burns C."/>
            <person name="Canback B."/>
            <person name="Casselton L.A."/>
            <person name="Cheng C.K."/>
            <person name="Deng J."/>
            <person name="Dietrich F.S."/>
            <person name="Fargo D.C."/>
            <person name="Farman M.L."/>
            <person name="Gathman A.C."/>
            <person name="Goldberg J."/>
            <person name="Guigo R."/>
            <person name="Hoegger P.J."/>
            <person name="Hooker J.B."/>
            <person name="Huggins A."/>
            <person name="James T.Y."/>
            <person name="Kamada T."/>
            <person name="Kilaru S."/>
            <person name="Kodira C."/>
            <person name="Kues U."/>
            <person name="Kupfer D."/>
            <person name="Kwan H.S."/>
            <person name="Lomsadze A."/>
            <person name="Li W."/>
            <person name="Lilly W.W."/>
            <person name="Ma L.J."/>
            <person name="Mackey A.J."/>
            <person name="Manning G."/>
            <person name="Martin F."/>
            <person name="Muraguchi H."/>
            <person name="Natvig D.O."/>
            <person name="Palmerini H."/>
            <person name="Ramesh M.A."/>
            <person name="Rehmeyer C.J."/>
            <person name="Roe B.A."/>
            <person name="Shenoy N."/>
            <person name="Stanke M."/>
            <person name="Ter-Hovhannisyan V."/>
            <person name="Tunlid A."/>
            <person name="Velagapudi R."/>
            <person name="Vision T.J."/>
            <person name="Zeng Q."/>
            <person name="Zolan M.E."/>
            <person name="Pukkila P.J."/>
        </authorList>
    </citation>
    <scope>NUCLEOTIDE SEQUENCE [LARGE SCALE GENOMIC DNA]</scope>
    <source>
        <strain evidence="4">Okayama-7 / 130 / ATCC MYA-4618 / FGSC 9003</strain>
    </source>
</reference>
<dbReference type="VEuPathDB" id="FungiDB:CC1G_07700"/>
<keyword evidence="4" id="KW-1185">Reference proteome</keyword>
<dbReference type="KEGG" id="cci:CC1G_07700"/>
<dbReference type="RefSeq" id="XP_001832313.1">
    <property type="nucleotide sequence ID" value="XM_001832261.2"/>
</dbReference>
<feature type="region of interest" description="Disordered" evidence="1">
    <location>
        <begin position="198"/>
        <end position="251"/>
    </location>
</feature>
<evidence type="ECO:0000256" key="1">
    <source>
        <dbReference type="SAM" id="MobiDB-lite"/>
    </source>
</evidence>
<comment type="caution">
    <text evidence="3">The sequence shown here is derived from an EMBL/GenBank/DDBJ whole genome shotgun (WGS) entry which is preliminary data.</text>
</comment>
<dbReference type="OMA" id="MRHISPH"/>
<keyword evidence="2" id="KW-1133">Transmembrane helix</keyword>
<feature type="region of interest" description="Disordered" evidence="1">
    <location>
        <begin position="1"/>
        <end position="30"/>
    </location>
</feature>
<evidence type="ECO:0000313" key="3">
    <source>
        <dbReference type="EMBL" id="EAU89474.1"/>
    </source>
</evidence>